<evidence type="ECO:0000313" key="19">
    <source>
        <dbReference type="Proteomes" id="UP000195772"/>
    </source>
</evidence>
<dbReference type="GO" id="GO:0015648">
    <property type="term" value="F:lipid-linked peptidoglycan transporter activity"/>
    <property type="evidence" value="ECO:0007669"/>
    <property type="project" value="TreeGrafter"/>
</dbReference>
<dbReference type="PANTHER" id="PTHR30474:SF2">
    <property type="entry name" value="PEPTIDOGLYCAN GLYCOSYLTRANSFERASE FTSW-RELATED"/>
    <property type="match status" value="1"/>
</dbReference>
<accession>A0A1Y3QT14</accession>
<feature type="transmembrane region" description="Helical" evidence="17">
    <location>
        <begin position="74"/>
        <end position="91"/>
    </location>
</feature>
<dbReference type="PANTHER" id="PTHR30474">
    <property type="entry name" value="CELL CYCLE PROTEIN"/>
    <property type="match status" value="1"/>
</dbReference>
<dbReference type="GO" id="GO:0008955">
    <property type="term" value="F:peptidoglycan glycosyltransferase activity"/>
    <property type="evidence" value="ECO:0007669"/>
    <property type="project" value="UniProtKB-EC"/>
</dbReference>
<evidence type="ECO:0000256" key="9">
    <source>
        <dbReference type="ARBA" id="ARBA00032370"/>
    </source>
</evidence>
<dbReference type="OrthoDB" id="9812661at2"/>
<keyword evidence="6" id="KW-0573">Peptidoglycan synthesis</keyword>
<feature type="region of interest" description="Disordered" evidence="16">
    <location>
        <begin position="1"/>
        <end position="58"/>
    </location>
</feature>
<dbReference type="AlphaFoldDB" id="A0A1Y3QT14"/>
<feature type="compositionally biased region" description="Basic and acidic residues" evidence="16">
    <location>
        <begin position="1"/>
        <end position="10"/>
    </location>
</feature>
<organism evidence="18 19">
    <name type="scientific">Alistipes onderdonkii</name>
    <dbReference type="NCBI Taxonomy" id="328813"/>
    <lineage>
        <taxon>Bacteria</taxon>
        <taxon>Pseudomonadati</taxon>
        <taxon>Bacteroidota</taxon>
        <taxon>Bacteroidia</taxon>
        <taxon>Bacteroidales</taxon>
        <taxon>Rikenellaceae</taxon>
        <taxon>Alistipes</taxon>
    </lineage>
</organism>
<dbReference type="GO" id="GO:0005886">
    <property type="term" value="C:plasma membrane"/>
    <property type="evidence" value="ECO:0007669"/>
    <property type="project" value="TreeGrafter"/>
</dbReference>
<comment type="subcellular location">
    <subcellularLocation>
        <location evidence="1">Membrane</location>
        <topology evidence="1">Multi-pass membrane protein</topology>
    </subcellularLocation>
</comment>
<dbReference type="EC" id="2.4.99.28" evidence="14"/>
<keyword evidence="3" id="KW-0808">Transferase</keyword>
<reference evidence="19" key="1">
    <citation type="submission" date="2017-04" db="EMBL/GenBank/DDBJ databases">
        <title>Function of individual gut microbiota members based on whole genome sequencing of pure cultures obtained from chicken caecum.</title>
        <authorList>
            <person name="Medvecky M."/>
            <person name="Cejkova D."/>
            <person name="Polansky O."/>
            <person name="Karasova D."/>
            <person name="Kubasova T."/>
            <person name="Cizek A."/>
            <person name="Rychlik I."/>
        </authorList>
    </citation>
    <scope>NUCLEOTIDE SEQUENCE [LARGE SCALE GENOMIC DNA]</scope>
    <source>
        <strain evidence="19">An90</strain>
    </source>
</reference>
<feature type="transmembrane region" description="Helical" evidence="17">
    <location>
        <begin position="231"/>
        <end position="259"/>
    </location>
</feature>
<sequence length="471" mass="52458">MKLGERKYTQDEGPAQEPWTEAPGKFPRAADGKTGAQDAPRRRGVRGTDTGESACETPEAPEKHKFRLFTGDRVLWIIVAALAVISVLVVYSSTAKMAYDAHTARTTAHFLRQQLIILVVSLIIMVAVQKINCRIYNLFSRPVYFLSVALTVAVYFIGATTNGAARWIPLGPFQFQPSEALKVATVLFLARQLAGRQSKIDKIRIVPSLKFWTWRSSREQRRIWREGTWPILMPVAVSCAVIFPAHTSSAVLVFMASWVMMLIGRVRLGELVKLIGLACIGIVFIMTLNLGRSETAEGRVSTWIHLWTRSQTEKPIEHLTDTERSMIAIHNGGVFGEGAGQSAMRVEMIHPESDYAYAFFVEEYGIVLALALLMLYLWIFFRGIEIFRRCGTAFPGLLVLGLALLITCQALLHIMVTVNLIPETGQTLPLISRGGSSTIFTTIALGMILSVSRQNDEQSHDTPRSESIYEK</sequence>
<feature type="transmembrane region" description="Helical" evidence="17">
    <location>
        <begin position="364"/>
        <end position="381"/>
    </location>
</feature>
<feature type="transmembrane region" description="Helical" evidence="17">
    <location>
        <begin position="393"/>
        <end position="418"/>
    </location>
</feature>
<evidence type="ECO:0000313" key="18">
    <source>
        <dbReference type="EMBL" id="OUN02831.1"/>
    </source>
</evidence>
<evidence type="ECO:0000256" key="1">
    <source>
        <dbReference type="ARBA" id="ARBA00004141"/>
    </source>
</evidence>
<keyword evidence="18" id="KW-0131">Cell cycle</keyword>
<keyword evidence="5" id="KW-0133">Cell shape</keyword>
<dbReference type="GO" id="GO:0051301">
    <property type="term" value="P:cell division"/>
    <property type="evidence" value="ECO:0007669"/>
    <property type="project" value="UniProtKB-KW"/>
</dbReference>
<keyword evidence="8 17" id="KW-0472">Membrane</keyword>
<feature type="transmembrane region" description="Helical" evidence="17">
    <location>
        <begin position="111"/>
        <end position="131"/>
    </location>
</feature>
<feature type="transmembrane region" description="Helical" evidence="17">
    <location>
        <begin position="430"/>
        <end position="451"/>
    </location>
</feature>
<keyword evidence="4 17" id="KW-0812">Transmembrane</keyword>
<evidence type="ECO:0000256" key="17">
    <source>
        <dbReference type="SAM" id="Phobius"/>
    </source>
</evidence>
<dbReference type="RefSeq" id="WP_087402690.1">
    <property type="nucleotide sequence ID" value="NZ_NFHB01000006.1"/>
</dbReference>
<comment type="caution">
    <text evidence="18">The sequence shown here is derived from an EMBL/GenBank/DDBJ whole genome shotgun (WGS) entry which is preliminary data.</text>
</comment>
<keyword evidence="7 17" id="KW-1133">Transmembrane helix</keyword>
<evidence type="ECO:0000256" key="6">
    <source>
        <dbReference type="ARBA" id="ARBA00022984"/>
    </source>
</evidence>
<evidence type="ECO:0000256" key="10">
    <source>
        <dbReference type="ARBA" id="ARBA00033270"/>
    </source>
</evidence>
<evidence type="ECO:0000256" key="4">
    <source>
        <dbReference type="ARBA" id="ARBA00022692"/>
    </source>
</evidence>
<dbReference type="eggNOG" id="COG0772">
    <property type="taxonomic scope" value="Bacteria"/>
</dbReference>
<feature type="transmembrane region" description="Helical" evidence="17">
    <location>
        <begin position="271"/>
        <end position="291"/>
    </location>
</feature>
<gene>
    <name evidence="18" type="ORF">B5G41_09870</name>
</gene>
<dbReference type="Proteomes" id="UP000195772">
    <property type="component" value="Unassembled WGS sequence"/>
</dbReference>
<evidence type="ECO:0000256" key="15">
    <source>
        <dbReference type="ARBA" id="ARBA00049902"/>
    </source>
</evidence>
<evidence type="ECO:0000256" key="11">
    <source>
        <dbReference type="ARBA" id="ARBA00038053"/>
    </source>
</evidence>
<evidence type="ECO:0000256" key="5">
    <source>
        <dbReference type="ARBA" id="ARBA00022960"/>
    </source>
</evidence>
<dbReference type="InterPro" id="IPR001182">
    <property type="entry name" value="FtsW/RodA"/>
</dbReference>
<dbReference type="GO" id="GO:0009252">
    <property type="term" value="P:peptidoglycan biosynthetic process"/>
    <property type="evidence" value="ECO:0007669"/>
    <property type="project" value="UniProtKB-KW"/>
</dbReference>
<evidence type="ECO:0000256" key="14">
    <source>
        <dbReference type="ARBA" id="ARBA00044770"/>
    </source>
</evidence>
<proteinExistence type="inferred from homology"/>
<keyword evidence="2" id="KW-0328">Glycosyltransferase</keyword>
<protein>
    <recommendedName>
        <fullName evidence="12">Probable peptidoglycan glycosyltransferase FtsW</fullName>
        <ecNumber evidence="14">2.4.99.28</ecNumber>
    </recommendedName>
    <alternativeName>
        <fullName evidence="13">Cell division protein FtsW</fullName>
    </alternativeName>
    <alternativeName>
        <fullName evidence="10">Cell wall polymerase</fullName>
    </alternativeName>
    <alternativeName>
        <fullName evidence="9">Peptidoglycan polymerase</fullName>
    </alternativeName>
</protein>
<feature type="transmembrane region" description="Helical" evidence="17">
    <location>
        <begin position="143"/>
        <end position="165"/>
    </location>
</feature>
<dbReference type="EMBL" id="NFHB01000006">
    <property type="protein sequence ID" value="OUN02831.1"/>
    <property type="molecule type" value="Genomic_DNA"/>
</dbReference>
<dbReference type="Pfam" id="PF01098">
    <property type="entry name" value="FTSW_RODA_SPOVE"/>
    <property type="match status" value="1"/>
</dbReference>
<evidence type="ECO:0000256" key="12">
    <source>
        <dbReference type="ARBA" id="ARBA00041185"/>
    </source>
</evidence>
<evidence type="ECO:0000256" key="3">
    <source>
        <dbReference type="ARBA" id="ARBA00022679"/>
    </source>
</evidence>
<comment type="catalytic activity">
    <reaction evidence="15">
        <text>[GlcNAc-(1-&gt;4)-Mur2Ac(oyl-L-Ala-gamma-D-Glu-L-Lys-D-Ala-D-Ala)](n)-di-trans,octa-cis-undecaprenyl diphosphate + beta-D-GlcNAc-(1-&gt;4)-Mur2Ac(oyl-L-Ala-gamma-D-Glu-L-Lys-D-Ala-D-Ala)-di-trans,octa-cis-undecaprenyl diphosphate = [GlcNAc-(1-&gt;4)-Mur2Ac(oyl-L-Ala-gamma-D-Glu-L-Lys-D-Ala-D-Ala)](n+1)-di-trans,octa-cis-undecaprenyl diphosphate + di-trans,octa-cis-undecaprenyl diphosphate + H(+)</text>
        <dbReference type="Rhea" id="RHEA:23708"/>
        <dbReference type="Rhea" id="RHEA-COMP:9602"/>
        <dbReference type="Rhea" id="RHEA-COMP:9603"/>
        <dbReference type="ChEBI" id="CHEBI:15378"/>
        <dbReference type="ChEBI" id="CHEBI:58405"/>
        <dbReference type="ChEBI" id="CHEBI:60033"/>
        <dbReference type="ChEBI" id="CHEBI:78435"/>
        <dbReference type="EC" id="2.4.99.28"/>
    </reaction>
</comment>
<evidence type="ECO:0000256" key="8">
    <source>
        <dbReference type="ARBA" id="ARBA00023136"/>
    </source>
</evidence>
<evidence type="ECO:0000256" key="16">
    <source>
        <dbReference type="SAM" id="MobiDB-lite"/>
    </source>
</evidence>
<name>A0A1Y3QT14_9BACT</name>
<keyword evidence="18" id="KW-0132">Cell division</keyword>
<dbReference type="GO" id="GO:0032153">
    <property type="term" value="C:cell division site"/>
    <property type="evidence" value="ECO:0007669"/>
    <property type="project" value="TreeGrafter"/>
</dbReference>
<evidence type="ECO:0000256" key="13">
    <source>
        <dbReference type="ARBA" id="ARBA00041418"/>
    </source>
</evidence>
<evidence type="ECO:0000256" key="2">
    <source>
        <dbReference type="ARBA" id="ARBA00022676"/>
    </source>
</evidence>
<comment type="similarity">
    <text evidence="11">Belongs to the SEDS family. FtsW subfamily.</text>
</comment>
<evidence type="ECO:0000256" key="7">
    <source>
        <dbReference type="ARBA" id="ARBA00022989"/>
    </source>
</evidence>
<dbReference type="GO" id="GO:0008360">
    <property type="term" value="P:regulation of cell shape"/>
    <property type="evidence" value="ECO:0007669"/>
    <property type="project" value="UniProtKB-KW"/>
</dbReference>